<name>A0A2M6YUG5_9BACT</name>
<dbReference type="NCBIfam" id="TIGR00305">
    <property type="entry name" value="putative toxin-antitoxin system toxin component, PIN family"/>
    <property type="match status" value="1"/>
</dbReference>
<dbReference type="EMBL" id="PEWY01000068">
    <property type="protein sequence ID" value="PIU37115.1"/>
    <property type="molecule type" value="Genomic_DNA"/>
</dbReference>
<dbReference type="InterPro" id="IPR002716">
    <property type="entry name" value="PIN_dom"/>
</dbReference>
<evidence type="ECO:0000259" key="1">
    <source>
        <dbReference type="Pfam" id="PF13470"/>
    </source>
</evidence>
<dbReference type="Pfam" id="PF13470">
    <property type="entry name" value="PIN_3"/>
    <property type="match status" value="1"/>
</dbReference>
<proteinExistence type="predicted"/>
<dbReference type="InterPro" id="IPR029060">
    <property type="entry name" value="PIN-like_dom_sf"/>
</dbReference>
<organism evidence="2 3">
    <name type="scientific">Candidatus Roizmanbacteria bacterium CG07_land_8_20_14_0_80_34_15</name>
    <dbReference type="NCBI Taxonomy" id="1974849"/>
    <lineage>
        <taxon>Bacteria</taxon>
        <taxon>Candidatus Roizmaniibacteriota</taxon>
    </lineage>
</organism>
<comment type="caution">
    <text evidence="2">The sequence shown here is derived from an EMBL/GenBank/DDBJ whole genome shotgun (WGS) entry which is preliminary data.</text>
</comment>
<dbReference type="SUPFAM" id="SSF88723">
    <property type="entry name" value="PIN domain-like"/>
    <property type="match status" value="1"/>
</dbReference>
<evidence type="ECO:0000313" key="2">
    <source>
        <dbReference type="EMBL" id="PIU37115.1"/>
    </source>
</evidence>
<dbReference type="Proteomes" id="UP000230184">
    <property type="component" value="Unassembled WGS sequence"/>
</dbReference>
<gene>
    <name evidence="2" type="ORF">COT02_02585</name>
</gene>
<reference evidence="3" key="1">
    <citation type="submission" date="2017-09" db="EMBL/GenBank/DDBJ databases">
        <title>Depth-based differentiation of microbial function through sediment-hosted aquifers and enrichment of novel symbionts in the deep terrestrial subsurface.</title>
        <authorList>
            <person name="Probst A.J."/>
            <person name="Ladd B."/>
            <person name="Jarett J.K."/>
            <person name="Geller-Mcgrath D.E."/>
            <person name="Sieber C.M.K."/>
            <person name="Emerson J.B."/>
            <person name="Anantharaman K."/>
            <person name="Thomas B.C."/>
            <person name="Malmstrom R."/>
            <person name="Stieglmeier M."/>
            <person name="Klingl A."/>
            <person name="Woyke T."/>
            <person name="Ryan C.M."/>
            <person name="Banfield J.F."/>
        </authorList>
    </citation>
    <scope>NUCLEOTIDE SEQUENCE [LARGE SCALE GENOMIC DNA]</scope>
</reference>
<evidence type="ECO:0000313" key="3">
    <source>
        <dbReference type="Proteomes" id="UP000230184"/>
    </source>
</evidence>
<protein>
    <submittedName>
        <fullName evidence="2">Putative toxin-antitoxin system toxin component, PIN family</fullName>
    </submittedName>
</protein>
<dbReference type="AlphaFoldDB" id="A0A2M6YUG5"/>
<dbReference type="PANTHER" id="PTHR34610">
    <property type="entry name" value="SSL7007 PROTEIN"/>
    <property type="match status" value="1"/>
</dbReference>
<dbReference type="InterPro" id="IPR002850">
    <property type="entry name" value="PIN_toxin-like"/>
</dbReference>
<dbReference type="PANTHER" id="PTHR34610:SF4">
    <property type="entry name" value="SLL8027 PROTEIN"/>
    <property type="match status" value="1"/>
</dbReference>
<accession>A0A2M6YUG5</accession>
<sequence>MIKVFLDSDVVISSLISSIGASHQLINNDKIICMISNISYRELLLVVKKLKIEVSELNILVKKQLKVEDLSETLEQIKLKYKLYVKDINDAHIVAGAVKSQVNYLITYNLKDFKINGIKEKCNIKIMTPGMFLQFLRSK</sequence>
<feature type="domain" description="PIN" evidence="1">
    <location>
        <begin position="3"/>
        <end position="110"/>
    </location>
</feature>